<organism evidence="2 3">
    <name type="scientific">Paspalum notatum var. saurae</name>
    <dbReference type="NCBI Taxonomy" id="547442"/>
    <lineage>
        <taxon>Eukaryota</taxon>
        <taxon>Viridiplantae</taxon>
        <taxon>Streptophyta</taxon>
        <taxon>Embryophyta</taxon>
        <taxon>Tracheophyta</taxon>
        <taxon>Spermatophyta</taxon>
        <taxon>Magnoliopsida</taxon>
        <taxon>Liliopsida</taxon>
        <taxon>Poales</taxon>
        <taxon>Poaceae</taxon>
        <taxon>PACMAD clade</taxon>
        <taxon>Panicoideae</taxon>
        <taxon>Andropogonodae</taxon>
        <taxon>Paspaleae</taxon>
        <taxon>Paspalinae</taxon>
        <taxon>Paspalum</taxon>
    </lineage>
</organism>
<feature type="region of interest" description="Disordered" evidence="1">
    <location>
        <begin position="115"/>
        <end position="134"/>
    </location>
</feature>
<dbReference type="PANTHER" id="PTHR33116">
    <property type="entry name" value="REVERSE TRANSCRIPTASE ZINC-BINDING DOMAIN-CONTAINING PROTEIN-RELATED-RELATED"/>
    <property type="match status" value="1"/>
</dbReference>
<accession>A0AAQ3TUT0</accession>
<feature type="compositionally biased region" description="Polar residues" evidence="1">
    <location>
        <begin position="115"/>
        <end position="132"/>
    </location>
</feature>
<feature type="non-terminal residue" evidence="2">
    <location>
        <position position="465"/>
    </location>
</feature>
<evidence type="ECO:0008006" key="4">
    <source>
        <dbReference type="Google" id="ProtNLM"/>
    </source>
</evidence>
<name>A0AAQ3TUT0_PASNO</name>
<reference evidence="2 3" key="1">
    <citation type="submission" date="2024-02" db="EMBL/GenBank/DDBJ databases">
        <title>High-quality chromosome-scale genome assembly of Pensacola bahiagrass (Paspalum notatum Flugge var. saurae).</title>
        <authorList>
            <person name="Vega J.M."/>
            <person name="Podio M."/>
            <person name="Orjuela J."/>
            <person name="Siena L.A."/>
            <person name="Pessino S.C."/>
            <person name="Combes M.C."/>
            <person name="Mariac C."/>
            <person name="Albertini E."/>
            <person name="Pupilli F."/>
            <person name="Ortiz J.P.A."/>
            <person name="Leblanc O."/>
        </authorList>
    </citation>
    <scope>NUCLEOTIDE SEQUENCE [LARGE SCALE GENOMIC DNA]</scope>
    <source>
        <strain evidence="2">R1</strain>
        <tissue evidence="2">Leaf</tissue>
    </source>
</reference>
<dbReference type="AlphaFoldDB" id="A0AAQ3TUT0"/>
<protein>
    <recommendedName>
        <fullName evidence="4">Reverse transcriptase</fullName>
    </recommendedName>
</protein>
<gene>
    <name evidence="2" type="ORF">U9M48_025887</name>
</gene>
<dbReference type="PANTHER" id="PTHR33116:SF86">
    <property type="entry name" value="REVERSE TRANSCRIPTASE DOMAIN-CONTAINING PROTEIN"/>
    <property type="match status" value="1"/>
</dbReference>
<keyword evidence="3" id="KW-1185">Reference proteome</keyword>
<evidence type="ECO:0000313" key="3">
    <source>
        <dbReference type="Proteomes" id="UP001341281"/>
    </source>
</evidence>
<sequence>DSLLLLKTNERSAQHLQHILTLYEVCSGQTINKEKSSVMFNKNIGATARHQFMSTTSINIKAWNEKYLSLMVYMGKSKKHTFSYLKDKVWQKTEGWKEKLLSKALLVPASAATGSFPQRSAASSPRTHSPKQAVSKAGKEVLIKAVAHAIPTYAMSCFDLTKVEKPEISSSWCSILRGVQALKDGLIWRVGDGTNIQIWSDPWIPNVITRHPCTPRGRTILSRVSELIDPTTRSWDKELVNDVFWEEDAKNTLAIPIMPHMEDTIACHSSQHTMKNENIFFKRVNQVLHQNWMEFLIGEKFGLLMLCQRQTSTKEEYRWILAALFVRKWMRMATIAFLNCWRMMCLEHARTSLLEATTSPNDVLNIIALLWAWWDARNKTNAEEQRMVCKSQKIGGWGFFIKNHDGEGVLADARHLQDVSDVLCTVAHACLVALDVVVEHGISRVILKTGSISLRLIKRQVEFFS</sequence>
<evidence type="ECO:0000256" key="1">
    <source>
        <dbReference type="SAM" id="MobiDB-lite"/>
    </source>
</evidence>
<dbReference type="EMBL" id="CP144749">
    <property type="protein sequence ID" value="WVZ78125.1"/>
    <property type="molecule type" value="Genomic_DNA"/>
</dbReference>
<dbReference type="Proteomes" id="UP001341281">
    <property type="component" value="Chromosome 05"/>
</dbReference>
<proteinExistence type="predicted"/>
<feature type="non-terminal residue" evidence="2">
    <location>
        <position position="1"/>
    </location>
</feature>
<evidence type="ECO:0000313" key="2">
    <source>
        <dbReference type="EMBL" id="WVZ78125.1"/>
    </source>
</evidence>